<proteinExistence type="predicted"/>
<evidence type="ECO:0000313" key="2">
    <source>
        <dbReference type="Proteomes" id="UP001230649"/>
    </source>
</evidence>
<name>A0ACC2W9A0_9TREE</name>
<accession>A0ACC2W9A0</accession>
<dbReference type="EMBL" id="JASBWS010000034">
    <property type="protein sequence ID" value="KAJ9108028.1"/>
    <property type="molecule type" value="Genomic_DNA"/>
</dbReference>
<dbReference type="Proteomes" id="UP001230649">
    <property type="component" value="Unassembled WGS sequence"/>
</dbReference>
<keyword evidence="2" id="KW-1185">Reference proteome</keyword>
<reference evidence="1" key="1">
    <citation type="submission" date="2023-04" db="EMBL/GenBank/DDBJ databases">
        <title>Draft Genome sequencing of Naganishia species isolated from polar environments using Oxford Nanopore Technology.</title>
        <authorList>
            <person name="Leo P."/>
            <person name="Venkateswaran K."/>
        </authorList>
    </citation>
    <scope>NUCLEOTIDE SEQUENCE</scope>
    <source>
        <strain evidence="1">MNA-CCFEE 5262</strain>
    </source>
</reference>
<evidence type="ECO:0000313" key="1">
    <source>
        <dbReference type="EMBL" id="KAJ9108028.1"/>
    </source>
</evidence>
<organism evidence="1 2">
    <name type="scientific">Naganishia adeliensis</name>
    <dbReference type="NCBI Taxonomy" id="92952"/>
    <lineage>
        <taxon>Eukaryota</taxon>
        <taxon>Fungi</taxon>
        <taxon>Dikarya</taxon>
        <taxon>Basidiomycota</taxon>
        <taxon>Agaricomycotina</taxon>
        <taxon>Tremellomycetes</taxon>
        <taxon>Filobasidiales</taxon>
        <taxon>Filobasidiaceae</taxon>
        <taxon>Naganishia</taxon>
    </lineage>
</organism>
<sequence>MDSYRDIEQDIISKRRFAPMPRRRAALETEEGATGPMGKNVETTYAANELARAAEELLEHFETHEEKGLVLGGEGKANRIRGRAQDELSDSSVTGQAKISGLITPDQSSSSKNGLSEDGNITVSLTDTYVPTWPTRARSSSAGSSNRTHDCEADGCYGLTARFIDDDRLSDDYAARGGGKKRKVPASAQQGPSLAGERDESVCGHTCGHVCEATTSSIVDRMNRDTSEDTQNQSPTRCCCSHHSTIRIVPDPVIHIPKRRQTPARTAREYEKRLFLGRKAQVMGLLADAVTCLGQAQGQERGQGKQGKSGVPAQGKGTPVEGIPSQDELEELVKALEYTGVSGWEGDRVGSGAVWDGHVLRGRIKGGTLTGTSSTTPETGDQSPPGPAKLKWRRWGRVAERFNWLSRKPVKRGGWIPEGTFEFEMPSSVAVSMQKSAHDLNALRAKVTQLLTLTLSSPSMTSFLNGKPNPMVPLAPVKADTGAAKTVSKDHAVVPAGKRDRPADVHRDVESNPPGPTSKPAPASSATDGKDDPAEQKPHPKALQNSHNVIVEPSADDPDYVPPPFGNAAGAKKGKKKKKKSAMANAANPHHVKNYVPSRRPVNPPQADMPNLVDFLSMLFFPPPTRFLNSKPRRNEETQETKPRRREPARPPTDATDEEYVCCFCEYDLFFGSEQTMDKAVRRRKKVLERRQKAQEKAAGLIAGRGLRSKPARGDGESEDERCAGGEQCRCAEIRAQEGRNRDADSRGIEDTYSDEGDDFEGEEETTQPAPPDAQEHPVSEGSDASASTKNLVPPEPSKTVLPEVETFDLDEAGS</sequence>
<gene>
    <name evidence="1" type="ORF">QFC20_003597</name>
</gene>
<protein>
    <submittedName>
        <fullName evidence="1">Uncharacterized protein</fullName>
    </submittedName>
</protein>
<comment type="caution">
    <text evidence="1">The sequence shown here is derived from an EMBL/GenBank/DDBJ whole genome shotgun (WGS) entry which is preliminary data.</text>
</comment>